<name>A0A9P8LAK7_9PEZI</name>
<dbReference type="GO" id="GO:0031011">
    <property type="term" value="C:Ino80 complex"/>
    <property type="evidence" value="ECO:0007669"/>
    <property type="project" value="InterPro"/>
</dbReference>
<evidence type="ECO:0000259" key="3">
    <source>
        <dbReference type="Pfam" id="PF24244"/>
    </source>
</evidence>
<dbReference type="Pfam" id="PF24244">
    <property type="entry name" value="Iec3-like_M"/>
    <property type="match status" value="1"/>
</dbReference>
<keyword evidence="5" id="KW-1185">Reference proteome</keyword>
<evidence type="ECO:0000313" key="4">
    <source>
        <dbReference type="EMBL" id="KAH0558608.1"/>
    </source>
</evidence>
<feature type="region of interest" description="Disordered" evidence="1">
    <location>
        <begin position="59"/>
        <end position="91"/>
    </location>
</feature>
<comment type="caution">
    <text evidence="4">The sequence shown here is derived from an EMBL/GenBank/DDBJ whole genome shotgun (WGS) entry which is preliminary data.</text>
</comment>
<feature type="region of interest" description="Disordered" evidence="1">
    <location>
        <begin position="248"/>
        <end position="361"/>
    </location>
</feature>
<feature type="domain" description="INO80 complex subunit 3 N-terminal" evidence="2">
    <location>
        <begin position="1"/>
        <end position="67"/>
    </location>
</feature>
<dbReference type="Proteomes" id="UP000750711">
    <property type="component" value="Unassembled WGS sequence"/>
</dbReference>
<evidence type="ECO:0000313" key="5">
    <source>
        <dbReference type="Proteomes" id="UP000750711"/>
    </source>
</evidence>
<sequence length="361" mass="40261">MKLQFDHVMRESENLFKEERRANGTVRRLAQENEYFAPLSPQLLEILLDINDSDHIPPHHRFDLGSPMSSPLPSHAVPSLEYDDGSDSAGSYDSDVARTALDEAREEFVAGDISQESYNQLRALWESKAAKMRRRGRAEPKPFHAVLSTPHTSLPINQEDLPEDLHSPYPTGTLFHPPFLLTPTLEEDYLYTLDASLSSSPPIIPRHLSTQASTATNQVSSKVADRDLQTRNPVSVYNWLRRHQPQVFLQDNEHVGGDGTSSTKSGPTGRSAHPRGAKETPKRVGVKTELNEDEEWSVMEQPGISTLRRTSGVMKRKKGDDDPGYRPKGGSSRASTKRKREDGSSGQGKRVRKIYAVSNGT</sequence>
<feature type="domain" description="INO80 complex subunit 3-like middle region" evidence="3">
    <location>
        <begin position="147"/>
        <end position="253"/>
    </location>
</feature>
<accession>A0A9P8LAK7</accession>
<protein>
    <submittedName>
        <fullName evidence="4">Uncharacterized protein</fullName>
    </submittedName>
</protein>
<organism evidence="4 5">
    <name type="scientific">Trichoglossum hirsutum</name>
    <dbReference type="NCBI Taxonomy" id="265104"/>
    <lineage>
        <taxon>Eukaryota</taxon>
        <taxon>Fungi</taxon>
        <taxon>Dikarya</taxon>
        <taxon>Ascomycota</taxon>
        <taxon>Pezizomycotina</taxon>
        <taxon>Geoglossomycetes</taxon>
        <taxon>Geoglossales</taxon>
        <taxon>Geoglossaceae</taxon>
        <taxon>Trichoglossum</taxon>
    </lineage>
</organism>
<dbReference type="Pfam" id="PF14612">
    <property type="entry name" value="Ino80_Iec3"/>
    <property type="match status" value="1"/>
</dbReference>
<dbReference type="InterPro" id="IPR032742">
    <property type="entry name" value="Iec3_N"/>
</dbReference>
<gene>
    <name evidence="4" type="ORF">GP486_004738</name>
</gene>
<dbReference type="GO" id="GO:0006338">
    <property type="term" value="P:chromatin remodeling"/>
    <property type="evidence" value="ECO:0007669"/>
    <property type="project" value="InterPro"/>
</dbReference>
<reference evidence="4" key="1">
    <citation type="submission" date="2021-03" db="EMBL/GenBank/DDBJ databases">
        <title>Comparative genomics and phylogenomic investigation of the class Geoglossomycetes provide insights into ecological specialization and systematics.</title>
        <authorList>
            <person name="Melie T."/>
            <person name="Pirro S."/>
            <person name="Miller A.N."/>
            <person name="Quandt A."/>
        </authorList>
    </citation>
    <scope>NUCLEOTIDE SEQUENCE</scope>
    <source>
        <strain evidence="4">CAQ_001_2017</strain>
    </source>
</reference>
<proteinExistence type="predicted"/>
<evidence type="ECO:0000256" key="1">
    <source>
        <dbReference type="SAM" id="MobiDB-lite"/>
    </source>
</evidence>
<dbReference type="EMBL" id="JAGHQM010000793">
    <property type="protein sequence ID" value="KAH0558608.1"/>
    <property type="molecule type" value="Genomic_DNA"/>
</dbReference>
<dbReference type="InterPro" id="IPR055449">
    <property type="entry name" value="Iec3-like_M"/>
</dbReference>
<evidence type="ECO:0000259" key="2">
    <source>
        <dbReference type="Pfam" id="PF14612"/>
    </source>
</evidence>
<dbReference type="AlphaFoldDB" id="A0A9P8LAK7"/>